<keyword evidence="3" id="KW-1185">Reference proteome</keyword>
<dbReference type="AlphaFoldDB" id="A0AAD1MA07"/>
<sequence>MTHEERLAAVGFHSGELAVQSRAGVRARAARLAPMASRGRLGAGTATFLASARLAVLTARDPDGQLWISPLSGEPGFLAAVTPTRLHIDVELPDVDPLAAAPTDQPAGLLVIDFAARRRYRINGQLTQRDSLGFAIDVDQAYGNCPKYIHPAAQPMADPRQTDRRRVFTGAALRPEDRGLIRRSATFFLGTTHPTSGNDASHRGGPAGFVHPEAGSLWWPDYPGNDMFNSFGNLAVDPSAALLFVDGGTTLQVSGTAELDWDVEQSDDSLRTGRRVVFATQRVIATLR</sequence>
<evidence type="ECO:0000313" key="3">
    <source>
        <dbReference type="Proteomes" id="UP000467327"/>
    </source>
</evidence>
<evidence type="ECO:0000313" key="2">
    <source>
        <dbReference type="EMBL" id="BBX05853.1"/>
    </source>
</evidence>
<dbReference type="KEGG" id="maic:MAIC_06560"/>
<dbReference type="InterPro" id="IPR012349">
    <property type="entry name" value="Split_barrel_FMN-bd"/>
</dbReference>
<dbReference type="RefSeq" id="WP_115317389.1">
    <property type="nucleotide sequence ID" value="NZ_AP022561.1"/>
</dbReference>
<dbReference type="EMBL" id="AP022561">
    <property type="protein sequence ID" value="BBX05853.1"/>
    <property type="molecule type" value="Genomic_DNA"/>
</dbReference>
<organism evidence="2 3">
    <name type="scientific">Mycolicibacterium aichiense</name>
    <dbReference type="NCBI Taxonomy" id="1799"/>
    <lineage>
        <taxon>Bacteria</taxon>
        <taxon>Bacillati</taxon>
        <taxon>Actinomycetota</taxon>
        <taxon>Actinomycetes</taxon>
        <taxon>Mycobacteriales</taxon>
        <taxon>Mycobacteriaceae</taxon>
        <taxon>Mycolicibacterium</taxon>
    </lineage>
</organism>
<dbReference type="InterPro" id="IPR011576">
    <property type="entry name" value="Pyridox_Oxase_N"/>
</dbReference>
<evidence type="ECO:0000259" key="1">
    <source>
        <dbReference type="Pfam" id="PF01243"/>
    </source>
</evidence>
<dbReference type="Pfam" id="PF01243">
    <property type="entry name" value="PNPOx_N"/>
    <property type="match status" value="1"/>
</dbReference>
<dbReference type="Gene3D" id="2.30.110.10">
    <property type="entry name" value="Electron Transport, Fmn-binding Protein, Chain A"/>
    <property type="match status" value="1"/>
</dbReference>
<dbReference type="SUPFAM" id="SSF50475">
    <property type="entry name" value="FMN-binding split barrel"/>
    <property type="match status" value="1"/>
</dbReference>
<dbReference type="PANTHER" id="PTHR42815:SF2">
    <property type="entry name" value="FAD-BINDING, PUTATIVE (AFU_ORTHOLOGUE AFUA_6G07600)-RELATED"/>
    <property type="match status" value="1"/>
</dbReference>
<protein>
    <submittedName>
        <fullName evidence="2">Oxidoreductase</fullName>
    </submittedName>
</protein>
<dbReference type="Proteomes" id="UP000467327">
    <property type="component" value="Chromosome"/>
</dbReference>
<reference evidence="2 3" key="1">
    <citation type="journal article" date="2019" name="Emerg. Microbes Infect.">
        <title>Comprehensive subspecies identification of 175 nontuberculous mycobacteria species based on 7547 genomic profiles.</title>
        <authorList>
            <person name="Matsumoto Y."/>
            <person name="Kinjo T."/>
            <person name="Motooka D."/>
            <person name="Nabeya D."/>
            <person name="Jung N."/>
            <person name="Uechi K."/>
            <person name="Horii T."/>
            <person name="Iida T."/>
            <person name="Fujita J."/>
            <person name="Nakamura S."/>
        </authorList>
    </citation>
    <scope>NUCLEOTIDE SEQUENCE [LARGE SCALE GENOMIC DNA]</scope>
    <source>
        <strain evidence="2 3">JCM 6376</strain>
    </source>
</reference>
<feature type="domain" description="Pyridoxamine 5'-phosphate oxidase N-terminal" evidence="1">
    <location>
        <begin position="175"/>
        <end position="269"/>
    </location>
</feature>
<proteinExistence type="predicted"/>
<accession>A0AAD1MA07</accession>
<gene>
    <name evidence="2" type="ORF">MAIC_06560</name>
</gene>
<name>A0AAD1MA07_9MYCO</name>
<dbReference type="PANTHER" id="PTHR42815">
    <property type="entry name" value="FAD-BINDING, PUTATIVE (AFU_ORTHOLOGUE AFUA_6G07600)-RELATED"/>
    <property type="match status" value="1"/>
</dbReference>